<organism evidence="1 2">
    <name type="scientific">Trichinella nelsoni</name>
    <dbReference type="NCBI Taxonomy" id="6336"/>
    <lineage>
        <taxon>Eukaryota</taxon>
        <taxon>Metazoa</taxon>
        <taxon>Ecdysozoa</taxon>
        <taxon>Nematoda</taxon>
        <taxon>Enoplea</taxon>
        <taxon>Dorylaimia</taxon>
        <taxon>Trichinellida</taxon>
        <taxon>Trichinellidae</taxon>
        <taxon>Trichinella</taxon>
    </lineage>
</organism>
<evidence type="ECO:0000313" key="2">
    <source>
        <dbReference type="Proteomes" id="UP000054630"/>
    </source>
</evidence>
<reference evidence="1 2" key="1">
    <citation type="submission" date="2015-01" db="EMBL/GenBank/DDBJ databases">
        <title>Evolution of Trichinella species and genotypes.</title>
        <authorList>
            <person name="Korhonen P.K."/>
            <person name="Edoardo P."/>
            <person name="Giuseppe L.R."/>
            <person name="Gasser R.B."/>
        </authorList>
    </citation>
    <scope>NUCLEOTIDE SEQUENCE [LARGE SCALE GENOMIC DNA]</scope>
    <source>
        <strain evidence="1">ISS37</strain>
    </source>
</reference>
<dbReference type="Proteomes" id="UP000054630">
    <property type="component" value="Unassembled WGS sequence"/>
</dbReference>
<gene>
    <name evidence="1" type="ORF">T07_10048</name>
</gene>
<proteinExistence type="predicted"/>
<accession>A0A0V0S3C0</accession>
<sequence length="128" mass="14507">MTRAEHSRMLVLTFGFKMARCSVLEMRRFEVGFSNFMKGPSWAVDWKIVAELGLFIYNGIIWSAFDVCSIVTNICNKLHSIYSADEAIHQEDYFCVSSADNKYLTPVVNVISDGDCFSNNGHSCSDRK</sequence>
<dbReference type="EMBL" id="JYDL01000041">
    <property type="protein sequence ID" value="KRX21186.1"/>
    <property type="molecule type" value="Genomic_DNA"/>
</dbReference>
<comment type="caution">
    <text evidence="1">The sequence shown here is derived from an EMBL/GenBank/DDBJ whole genome shotgun (WGS) entry which is preliminary data.</text>
</comment>
<evidence type="ECO:0000313" key="1">
    <source>
        <dbReference type="EMBL" id="KRX21186.1"/>
    </source>
</evidence>
<keyword evidence="2" id="KW-1185">Reference proteome</keyword>
<name>A0A0V0S3C0_9BILA</name>
<dbReference type="OrthoDB" id="5912141at2759"/>
<dbReference type="AlphaFoldDB" id="A0A0V0S3C0"/>
<protein>
    <submittedName>
        <fullName evidence="1">Uncharacterized protein</fullName>
    </submittedName>
</protein>